<keyword evidence="2" id="KW-1185">Reference proteome</keyword>
<evidence type="ECO:0000313" key="1">
    <source>
        <dbReference type="EMBL" id="MBW2938356.1"/>
    </source>
</evidence>
<keyword evidence="1" id="KW-0418">Kinase</keyword>
<proteinExistence type="predicted"/>
<dbReference type="AlphaFoldDB" id="A0A9X1K0E2"/>
<gene>
    <name evidence="1" type="ORF">KXJ69_09580</name>
</gene>
<reference evidence="1" key="1">
    <citation type="submission" date="2021-07" db="EMBL/GenBank/DDBJ databases">
        <title>Aureisphaera sp. CAU 1614 isolated from sea sediment.</title>
        <authorList>
            <person name="Kim W."/>
        </authorList>
    </citation>
    <scope>NUCLEOTIDE SEQUENCE</scope>
    <source>
        <strain evidence="1">CAU 1614</strain>
    </source>
</reference>
<accession>A0A9X1K0E2</accession>
<dbReference type="RefSeq" id="WP_219052868.1">
    <property type="nucleotide sequence ID" value="NZ_JAHWDP010000003.1"/>
</dbReference>
<evidence type="ECO:0000313" key="2">
    <source>
        <dbReference type="Proteomes" id="UP001138686"/>
    </source>
</evidence>
<dbReference type="EMBL" id="JAHWDP010000003">
    <property type="protein sequence ID" value="MBW2938356.1"/>
    <property type="molecule type" value="Genomic_DNA"/>
</dbReference>
<dbReference type="Pfam" id="PF06293">
    <property type="entry name" value="Kdo"/>
    <property type="match status" value="1"/>
</dbReference>
<dbReference type="GO" id="GO:0016301">
    <property type="term" value="F:kinase activity"/>
    <property type="evidence" value="ECO:0007669"/>
    <property type="project" value="UniProtKB-KW"/>
</dbReference>
<comment type="caution">
    <text evidence="1">The sequence shown here is derived from an EMBL/GenBank/DDBJ whole genome shotgun (WGS) entry which is preliminary data.</text>
</comment>
<keyword evidence="1" id="KW-0808">Transferase</keyword>
<organism evidence="1 2">
    <name type="scientific">Halomarinibacterium sedimenti</name>
    <dbReference type="NCBI Taxonomy" id="2857106"/>
    <lineage>
        <taxon>Bacteria</taxon>
        <taxon>Pseudomonadati</taxon>
        <taxon>Bacteroidota</taxon>
        <taxon>Flavobacteriia</taxon>
        <taxon>Flavobacteriales</taxon>
        <taxon>Flavobacteriaceae</taxon>
        <taxon>Halomarinibacterium</taxon>
    </lineage>
</organism>
<name>A0A9X1K0E2_9FLAO</name>
<sequence length="254" mass="30840">MKETFVVHTNFIADSDALLQWLKDFDAKGEYVVKGERNSIKKYKVEGAFVNAKKFKTPNIFQSLVYQFLRKSKARRSFEYAEKLIHLGIHTPFPVAYYERFVFGLKESFYISQHLEYDFDFRVLNHNPKWPNRKEILEQMATFTFQLHERNINFMDHSPGNTLIIEKDKGDYEFYLIDLNRIRFEKMNFHQRMKNFRRLWLSKTMINIMAPIYAKLYGTTEAETYTLMTFYSRKFQRKVNSKKMRKRKKRIFNM</sequence>
<protein>
    <submittedName>
        <fullName evidence="1">Lipopolysaccharide kinase InaA family protein</fullName>
    </submittedName>
</protein>
<dbReference type="Proteomes" id="UP001138686">
    <property type="component" value="Unassembled WGS sequence"/>
</dbReference>